<dbReference type="AlphaFoldDB" id="A0A486XPK8"/>
<dbReference type="PANTHER" id="PTHR43228:SF1">
    <property type="entry name" value="TWO-COMPONENT RESPONSE REGULATOR ARR22"/>
    <property type="match status" value="1"/>
</dbReference>
<dbReference type="PANTHER" id="PTHR43228">
    <property type="entry name" value="TWO-COMPONENT RESPONSE REGULATOR"/>
    <property type="match status" value="1"/>
</dbReference>
<keyword evidence="3" id="KW-0675">Receptor</keyword>
<sequence>MSAKRVMCVDDSPIMLAKLKQLIESLGYEVCATVQSGTDAIKRYPELLPDAVTMDITMIGLDGIETVKHLLASHSDARIVMVTSHGQENMVVKALKAGARGYVMKPLDAEKLREHLALALQRG</sequence>
<dbReference type="Gene3D" id="3.40.50.2300">
    <property type="match status" value="1"/>
</dbReference>
<protein>
    <submittedName>
        <fullName evidence="3">Chemotaxis regulator - transmits chemoreceptor signals to flagelllar motor components CheY</fullName>
    </submittedName>
</protein>
<reference evidence="3" key="1">
    <citation type="submission" date="2019-04" db="EMBL/GenBank/DDBJ databases">
        <authorList>
            <person name="Brambilla D."/>
        </authorList>
    </citation>
    <scope>NUCLEOTIDE SEQUENCE</scope>
    <source>
        <strain evidence="3">BAL1</strain>
    </source>
</reference>
<name>A0A486XPK8_9GAMM</name>
<feature type="domain" description="Response regulatory" evidence="2">
    <location>
        <begin position="5"/>
        <end position="120"/>
    </location>
</feature>
<dbReference type="InterPro" id="IPR052048">
    <property type="entry name" value="ST_Response_Regulator"/>
</dbReference>
<feature type="modified residue" description="4-aspartylphosphate" evidence="1">
    <location>
        <position position="55"/>
    </location>
</feature>
<dbReference type="InterPro" id="IPR001789">
    <property type="entry name" value="Sig_transdc_resp-reg_receiver"/>
</dbReference>
<dbReference type="PROSITE" id="PS50110">
    <property type="entry name" value="RESPONSE_REGULATORY"/>
    <property type="match status" value="1"/>
</dbReference>
<keyword evidence="1" id="KW-0597">Phosphoprotein</keyword>
<accession>A0A486XPK8</accession>
<dbReference type="SUPFAM" id="SSF52172">
    <property type="entry name" value="CheY-like"/>
    <property type="match status" value="1"/>
</dbReference>
<dbReference type="SMART" id="SM00448">
    <property type="entry name" value="REC"/>
    <property type="match status" value="1"/>
</dbReference>
<evidence type="ECO:0000313" key="3">
    <source>
        <dbReference type="EMBL" id="VHO03524.1"/>
    </source>
</evidence>
<proteinExistence type="predicted"/>
<dbReference type="EMBL" id="CAAJGR010000083">
    <property type="protein sequence ID" value="VHO03524.1"/>
    <property type="molecule type" value="Genomic_DNA"/>
</dbReference>
<dbReference type="GO" id="GO:0000160">
    <property type="term" value="P:phosphorelay signal transduction system"/>
    <property type="evidence" value="ECO:0007669"/>
    <property type="project" value="InterPro"/>
</dbReference>
<evidence type="ECO:0000256" key="1">
    <source>
        <dbReference type="PROSITE-ProRule" id="PRU00169"/>
    </source>
</evidence>
<dbReference type="Pfam" id="PF00072">
    <property type="entry name" value="Response_reg"/>
    <property type="match status" value="1"/>
</dbReference>
<evidence type="ECO:0000259" key="2">
    <source>
        <dbReference type="PROSITE" id="PS50110"/>
    </source>
</evidence>
<gene>
    <name evidence="3" type="ORF">BAL341_1453</name>
</gene>
<organism evidence="3">
    <name type="scientific">Rheinheimera sp. BAL341</name>
    <dbReference type="NCBI Taxonomy" id="1708203"/>
    <lineage>
        <taxon>Bacteria</taxon>
        <taxon>Pseudomonadati</taxon>
        <taxon>Pseudomonadota</taxon>
        <taxon>Gammaproteobacteria</taxon>
        <taxon>Chromatiales</taxon>
        <taxon>Chromatiaceae</taxon>
        <taxon>Rheinheimera</taxon>
    </lineage>
</organism>
<dbReference type="InterPro" id="IPR011006">
    <property type="entry name" value="CheY-like_superfamily"/>
</dbReference>